<evidence type="ECO:0000256" key="5">
    <source>
        <dbReference type="ARBA" id="ARBA00023027"/>
    </source>
</evidence>
<evidence type="ECO:0000256" key="1">
    <source>
        <dbReference type="ARBA" id="ARBA00005195"/>
    </source>
</evidence>
<dbReference type="GO" id="GO:0033353">
    <property type="term" value="P:S-adenosylmethionine cycle"/>
    <property type="evidence" value="ECO:0007669"/>
    <property type="project" value="TreeGrafter"/>
</dbReference>
<evidence type="ECO:0000256" key="3">
    <source>
        <dbReference type="ARBA" id="ARBA00022563"/>
    </source>
</evidence>
<comment type="similarity">
    <text evidence="2 9">Belongs to the adenosylhomocysteinase family.</text>
</comment>
<feature type="binding site" evidence="7">
    <location>
        <begin position="195"/>
        <end position="200"/>
    </location>
    <ligand>
        <name>NAD(+)</name>
        <dbReference type="ChEBI" id="CHEBI:57540"/>
    </ligand>
</feature>
<evidence type="ECO:0000256" key="2">
    <source>
        <dbReference type="ARBA" id="ARBA00007122"/>
    </source>
</evidence>
<dbReference type="NCBIfam" id="NF004005">
    <property type="entry name" value="PRK05476.2-3"/>
    <property type="match status" value="1"/>
</dbReference>
<dbReference type="InterPro" id="IPR000043">
    <property type="entry name" value="Adenosylhomocysteinase-like"/>
</dbReference>
<dbReference type="Proteomes" id="UP000887540">
    <property type="component" value="Unplaced"/>
</dbReference>
<dbReference type="SMART" id="SM00996">
    <property type="entry name" value="AdoHcyase"/>
    <property type="match status" value="1"/>
</dbReference>
<dbReference type="PIRSF" id="PIRSF001109">
    <property type="entry name" value="Ad_hcy_hydrolase"/>
    <property type="match status" value="1"/>
</dbReference>
<proteinExistence type="inferred from homology"/>
<organism evidence="11 12">
    <name type="scientific">Acrobeloides nanus</name>
    <dbReference type="NCBI Taxonomy" id="290746"/>
    <lineage>
        <taxon>Eukaryota</taxon>
        <taxon>Metazoa</taxon>
        <taxon>Ecdysozoa</taxon>
        <taxon>Nematoda</taxon>
        <taxon>Chromadorea</taxon>
        <taxon>Rhabditida</taxon>
        <taxon>Tylenchina</taxon>
        <taxon>Cephalobomorpha</taxon>
        <taxon>Cephaloboidea</taxon>
        <taxon>Cephalobidae</taxon>
        <taxon>Acrobeloides</taxon>
    </lineage>
</organism>
<keyword evidence="4 8" id="KW-0378">Hydrolase</keyword>
<feature type="binding site" evidence="7">
    <location>
        <position position="216"/>
    </location>
    <ligand>
        <name>NAD(+)</name>
        <dbReference type="ChEBI" id="CHEBI:57540"/>
    </ligand>
</feature>
<evidence type="ECO:0000256" key="8">
    <source>
        <dbReference type="RuleBase" id="RU000548"/>
    </source>
</evidence>
<comment type="catalytic activity">
    <reaction evidence="8">
        <text>S-adenosyl-L-homocysteine + H2O = L-homocysteine + adenosine</text>
        <dbReference type="Rhea" id="RHEA:21708"/>
        <dbReference type="ChEBI" id="CHEBI:15377"/>
        <dbReference type="ChEBI" id="CHEBI:16335"/>
        <dbReference type="ChEBI" id="CHEBI:57856"/>
        <dbReference type="ChEBI" id="CHEBI:58199"/>
        <dbReference type="EC" id="3.13.2.1"/>
    </reaction>
</comment>
<evidence type="ECO:0000256" key="7">
    <source>
        <dbReference type="PIRSR" id="PIRSR001109-2"/>
    </source>
</evidence>
<sequence>MPGLMAMRTIYGQQKPLKGARIAGCVHMNVQAAVLIETLVELGAEVQWACSNIFSTQDHAAAAIAKSGIPVYAWKGETEAEYNWCIEQTLIFQDGKPLNMILDDGGDLTNIVHTKHPELLTGVYGVSEQTTTGVYNLVKMMSEGRLRLPAISVNDSVTKSKFDNLYGIRESLMDGIKRATDVMIAGKLAVVCGYGDVGKGTAAALRAFGARVVITEIDPINALQAAMEGYQVTLLEDVADQAQIIVTTTGCKDIVRREHMERLPNDAILCNLAHFNCEIDVNWLNDNAKKRDTVKPQVDRYLLPNGRHIIVLAEGNLVNLGCSTGHPYFIMSTTFTNQVLSQIELYSKRKSHNAYKVGIYPLPKYLDEEVARLHLPKLGVKLTQLTEEQAKYIGVNVIGPYKPENYRY</sequence>
<dbReference type="SUPFAM" id="SSF51735">
    <property type="entry name" value="NAD(P)-binding Rossmann-fold domains"/>
    <property type="match status" value="1"/>
</dbReference>
<dbReference type="FunFam" id="3.40.50.720:FF:000004">
    <property type="entry name" value="Adenosylhomocysteinase"/>
    <property type="match status" value="1"/>
</dbReference>
<name>A0A914C6W3_9BILA</name>
<dbReference type="AlphaFoldDB" id="A0A914C6W3"/>
<comment type="cofactor">
    <cofactor evidence="7 8">
        <name>NAD(+)</name>
        <dbReference type="ChEBI" id="CHEBI:57540"/>
    </cofactor>
    <text evidence="7 8">Binds 1 NAD(+) per subunit.</text>
</comment>
<dbReference type="InterPro" id="IPR042172">
    <property type="entry name" value="Adenosylhomocyst_ase-like_sf"/>
</dbReference>
<dbReference type="PANTHER" id="PTHR23420:SF0">
    <property type="entry name" value="ADENOSYLHOMOCYSTEINASE"/>
    <property type="match status" value="1"/>
</dbReference>
<feature type="binding site" evidence="7">
    <location>
        <position position="319"/>
    </location>
    <ligand>
        <name>NAD(+)</name>
        <dbReference type="ChEBI" id="CHEBI:57540"/>
    </ligand>
</feature>
<dbReference type="InterPro" id="IPR020082">
    <property type="entry name" value="S-Ado-L-homoCys_hydrolase_CS"/>
</dbReference>
<dbReference type="InterPro" id="IPR036291">
    <property type="entry name" value="NAD(P)-bd_dom_sf"/>
</dbReference>
<dbReference type="Gene3D" id="3.40.50.1480">
    <property type="entry name" value="Adenosylhomocysteinase-like"/>
    <property type="match status" value="1"/>
</dbReference>
<evidence type="ECO:0000313" key="11">
    <source>
        <dbReference type="Proteomes" id="UP000887540"/>
    </source>
</evidence>
<dbReference type="SMART" id="SM00997">
    <property type="entry name" value="AdoHcyase_NAD"/>
    <property type="match status" value="1"/>
</dbReference>
<dbReference type="CDD" id="cd00401">
    <property type="entry name" value="SAHH"/>
    <property type="match status" value="1"/>
</dbReference>
<dbReference type="InterPro" id="IPR015878">
    <property type="entry name" value="Ado_hCys_hydrolase_NAD-bd"/>
</dbReference>
<dbReference type="WBParaSite" id="ACRNAN_Path_446.g1693.t1">
    <property type="protein sequence ID" value="ACRNAN_Path_446.g1693.t1"/>
    <property type="gene ID" value="ACRNAN_Path_446.g1693"/>
</dbReference>
<dbReference type="Pfam" id="PF00670">
    <property type="entry name" value="AdoHcyase_NAD"/>
    <property type="match status" value="1"/>
</dbReference>
<dbReference type="Pfam" id="PF05221">
    <property type="entry name" value="AdoHcyase"/>
    <property type="match status" value="1"/>
</dbReference>
<keyword evidence="3 8" id="KW-0554">One-carbon metabolism</keyword>
<accession>A0A914C6W3</accession>
<feature type="binding site" evidence="7">
    <location>
        <position position="221"/>
    </location>
    <ligand>
        <name>NAD(+)</name>
        <dbReference type="ChEBI" id="CHEBI:57540"/>
    </ligand>
</feature>
<protein>
    <recommendedName>
        <fullName evidence="6 8">Adenosylhomocysteinase</fullName>
        <ecNumber evidence="6 8">3.13.2.1</ecNumber>
    </recommendedName>
</protein>
<dbReference type="GO" id="GO:0005829">
    <property type="term" value="C:cytosol"/>
    <property type="evidence" value="ECO:0007669"/>
    <property type="project" value="TreeGrafter"/>
</dbReference>
<keyword evidence="5 7" id="KW-0520">NAD</keyword>
<evidence type="ECO:0000313" key="12">
    <source>
        <dbReference type="WBParaSite" id="ACRNAN_Path_446.g1693.t1"/>
    </source>
</evidence>
<dbReference type="GO" id="GO:0004013">
    <property type="term" value="F:adenosylhomocysteinase activity"/>
    <property type="evidence" value="ECO:0007669"/>
    <property type="project" value="UniProtKB-EC"/>
</dbReference>
<keyword evidence="11" id="KW-1185">Reference proteome</keyword>
<evidence type="ECO:0000256" key="9">
    <source>
        <dbReference type="RuleBase" id="RU004166"/>
    </source>
</evidence>
<dbReference type="SUPFAM" id="SSF52283">
    <property type="entry name" value="Formate/glycerate dehydrogenase catalytic domain-like"/>
    <property type="match status" value="1"/>
</dbReference>
<evidence type="ECO:0000256" key="4">
    <source>
        <dbReference type="ARBA" id="ARBA00022801"/>
    </source>
</evidence>
<comment type="pathway">
    <text evidence="1 8">Amino-acid biosynthesis; L-homocysteine biosynthesis; L-homocysteine from S-adenosyl-L-homocysteine: step 1/1.</text>
</comment>
<feature type="binding site" evidence="7">
    <location>
        <position position="326"/>
    </location>
    <ligand>
        <name>NAD(+)</name>
        <dbReference type="ChEBI" id="CHEBI:57540"/>
    </ligand>
</feature>
<feature type="domain" description="S-adenosyl-L-homocysteine hydrolase NAD binding" evidence="10">
    <location>
        <begin position="164"/>
        <end position="325"/>
    </location>
</feature>
<dbReference type="PROSITE" id="PS00739">
    <property type="entry name" value="ADOHCYASE_2"/>
    <property type="match status" value="1"/>
</dbReference>
<evidence type="ECO:0000259" key="10">
    <source>
        <dbReference type="SMART" id="SM00997"/>
    </source>
</evidence>
<evidence type="ECO:0000256" key="6">
    <source>
        <dbReference type="ARBA" id="ARBA00034527"/>
    </source>
</evidence>
<dbReference type="Gene3D" id="3.40.50.720">
    <property type="entry name" value="NAD(P)-binding Rossmann-like Domain"/>
    <property type="match status" value="1"/>
</dbReference>
<dbReference type="NCBIfam" id="TIGR00936">
    <property type="entry name" value="ahcY"/>
    <property type="match status" value="1"/>
</dbReference>
<dbReference type="GO" id="GO:0006730">
    <property type="term" value="P:one-carbon metabolic process"/>
    <property type="evidence" value="ECO:0007669"/>
    <property type="project" value="UniProtKB-KW"/>
</dbReference>
<feature type="binding site" evidence="7">
    <location>
        <begin position="130"/>
        <end position="132"/>
    </location>
    <ligand>
        <name>NAD(+)</name>
        <dbReference type="ChEBI" id="CHEBI:57540"/>
    </ligand>
</feature>
<reference evidence="12" key="1">
    <citation type="submission" date="2022-11" db="UniProtKB">
        <authorList>
            <consortium name="WormBaseParasite"/>
        </authorList>
    </citation>
    <scope>IDENTIFICATION</scope>
</reference>
<dbReference type="EC" id="3.13.2.1" evidence="6 8"/>
<dbReference type="PANTHER" id="PTHR23420">
    <property type="entry name" value="ADENOSYLHOMOCYSTEINASE"/>
    <property type="match status" value="1"/>
</dbReference>